<protein>
    <submittedName>
        <fullName evidence="2">Uncharacterized protein</fullName>
    </submittedName>
</protein>
<sequence>MVKTIGALFIEGRIVSYASRASFKAVDRGNNMKSFAATLTAARLEKVLAFYMTPEAQRDGSDDAVKSAEERDAHGTHASEHARNTEEGVEAW</sequence>
<feature type="compositionally biased region" description="Basic and acidic residues" evidence="1">
    <location>
        <begin position="57"/>
        <end position="86"/>
    </location>
</feature>
<evidence type="ECO:0000256" key="1">
    <source>
        <dbReference type="SAM" id="MobiDB-lite"/>
    </source>
</evidence>
<dbReference type="AlphaFoldDB" id="A0A179BRM9"/>
<dbReference type="RefSeq" id="WP_064247620.1">
    <property type="nucleotide sequence ID" value="NZ_CAXURF020000001.1"/>
</dbReference>
<feature type="region of interest" description="Disordered" evidence="1">
    <location>
        <begin position="57"/>
        <end position="92"/>
    </location>
</feature>
<accession>A0A179BRM9</accession>
<name>A0A179BRM9_RHILE</name>
<reference evidence="2" key="1">
    <citation type="submission" date="2016-04" db="EMBL/GenBank/DDBJ databases">
        <title>Fast-growing isolate from the root nodules of Vavilovia formosa.</title>
        <authorList>
            <person name="Kimeklis A."/>
            <person name="Safronova V."/>
            <person name="Belimov A."/>
            <person name="Andronov E."/>
        </authorList>
    </citation>
    <scope>NUCLEOTIDE SEQUENCE [LARGE SCALE GENOMIC DNA]</scope>
    <source>
        <strain evidence="2">Vaf-46</strain>
    </source>
</reference>
<evidence type="ECO:0000313" key="2">
    <source>
        <dbReference type="EMBL" id="OAP94356.1"/>
    </source>
</evidence>
<comment type="caution">
    <text evidence="2">The sequence shown here is derived from an EMBL/GenBank/DDBJ whole genome shotgun (WGS) entry which is preliminary data.</text>
</comment>
<gene>
    <name evidence="2" type="ORF">A4U53_21815</name>
</gene>
<proteinExistence type="predicted"/>
<organism evidence="2">
    <name type="scientific">Rhizobium leguminosarum</name>
    <dbReference type="NCBI Taxonomy" id="384"/>
    <lineage>
        <taxon>Bacteria</taxon>
        <taxon>Pseudomonadati</taxon>
        <taxon>Pseudomonadota</taxon>
        <taxon>Alphaproteobacteria</taxon>
        <taxon>Hyphomicrobiales</taxon>
        <taxon>Rhizobiaceae</taxon>
        <taxon>Rhizobium/Agrobacterium group</taxon>
        <taxon>Rhizobium</taxon>
    </lineage>
</organism>
<dbReference type="EMBL" id="LWBS01000208">
    <property type="protein sequence ID" value="OAP94356.1"/>
    <property type="molecule type" value="Genomic_DNA"/>
</dbReference>